<evidence type="ECO:0000313" key="3">
    <source>
        <dbReference type="Proteomes" id="UP001239680"/>
    </source>
</evidence>
<feature type="chain" id="PRO_5046864427" description="ABM domain-containing protein" evidence="1">
    <location>
        <begin position="22"/>
        <end position="223"/>
    </location>
</feature>
<dbReference type="RefSeq" id="WP_306681205.1">
    <property type="nucleotide sequence ID" value="NZ_JAVDBT010000013.1"/>
</dbReference>
<dbReference type="Proteomes" id="UP001239680">
    <property type="component" value="Unassembled WGS sequence"/>
</dbReference>
<dbReference type="EMBL" id="JAVDBT010000013">
    <property type="protein sequence ID" value="MDQ2067503.1"/>
    <property type="molecule type" value="Genomic_DNA"/>
</dbReference>
<evidence type="ECO:0000313" key="2">
    <source>
        <dbReference type="EMBL" id="MDQ2067503.1"/>
    </source>
</evidence>
<organism evidence="2 3">
    <name type="scientific">Pseudogemmobacter lacusdianii</name>
    <dbReference type="NCBI Taxonomy" id="3069608"/>
    <lineage>
        <taxon>Bacteria</taxon>
        <taxon>Pseudomonadati</taxon>
        <taxon>Pseudomonadota</taxon>
        <taxon>Alphaproteobacteria</taxon>
        <taxon>Rhodobacterales</taxon>
        <taxon>Paracoccaceae</taxon>
        <taxon>Pseudogemmobacter</taxon>
    </lineage>
</organism>
<evidence type="ECO:0000256" key="1">
    <source>
        <dbReference type="SAM" id="SignalP"/>
    </source>
</evidence>
<proteinExistence type="predicted"/>
<name>A0ABU0W0H9_9RHOB</name>
<protein>
    <recommendedName>
        <fullName evidence="4">ABM domain-containing protein</fullName>
    </recommendedName>
</protein>
<accession>A0ABU0W0H9</accession>
<keyword evidence="1" id="KW-0732">Signal</keyword>
<keyword evidence="3" id="KW-1185">Reference proteome</keyword>
<gene>
    <name evidence="2" type="ORF">Q9295_14080</name>
</gene>
<evidence type="ECO:0008006" key="4">
    <source>
        <dbReference type="Google" id="ProtNLM"/>
    </source>
</evidence>
<sequence>MSRPILSSILLLGLSAGLAQADVCDRRLSDTIAARAPLLAAAAADAALTGRPAPGAEDFLTLVDDRTGLSMVGAVVAGAKAASALGAAETALGAGATVLSSPALGMAAGVAVLGLVGVEGVCYFKAERITDYYEVLAVLAAIHETADRDFFQLQLGPPRKKAAVVEIWDSKASVRKQYKVADLYLTKGELRLNRWGPNRSLGQLMQFDGATPQVTPVGDAPQP</sequence>
<reference evidence="2 3" key="1">
    <citation type="submission" date="2023-08" db="EMBL/GenBank/DDBJ databases">
        <title>Characterization of two Paracoccaceae strains isolated from Phycosphere and proposal of Xinfangfangia lacusdiani sp. nov.</title>
        <authorList>
            <person name="Deng Y."/>
            <person name="Zhang Y.Q."/>
        </authorList>
    </citation>
    <scope>NUCLEOTIDE SEQUENCE [LARGE SCALE GENOMIC DNA]</scope>
    <source>
        <strain evidence="2 3">CPCC 101601</strain>
    </source>
</reference>
<feature type="signal peptide" evidence="1">
    <location>
        <begin position="1"/>
        <end position="21"/>
    </location>
</feature>
<comment type="caution">
    <text evidence="2">The sequence shown here is derived from an EMBL/GenBank/DDBJ whole genome shotgun (WGS) entry which is preliminary data.</text>
</comment>